<dbReference type="Gene3D" id="3.40.50.1820">
    <property type="entry name" value="alpha/beta hydrolase"/>
    <property type="match status" value="1"/>
</dbReference>
<reference evidence="1 2" key="1">
    <citation type="submission" date="2014-07" db="EMBL/GenBank/DDBJ databases">
        <authorList>
            <person name="McCorrison J."/>
            <person name="Sanka R."/>
            <person name="Torralba M."/>
            <person name="Gillis M."/>
            <person name="Haft D.H."/>
            <person name="Methe B."/>
            <person name="Sutton G."/>
            <person name="Nelson K.E."/>
        </authorList>
    </citation>
    <scope>NUCLEOTIDE SEQUENCE [LARGE SCALE GENOMIC DNA]</scope>
    <source>
        <strain evidence="1 2">DNF00058</strain>
    </source>
</reference>
<dbReference type="RefSeq" id="WP_036855787.1">
    <property type="nucleotide sequence ID" value="NZ_JRNU01000026.1"/>
</dbReference>
<dbReference type="PANTHER" id="PTHR35602:SF3">
    <property type="entry name" value="ESTERASE YQIA"/>
    <property type="match status" value="1"/>
</dbReference>
<dbReference type="InterPro" id="IPR008886">
    <property type="entry name" value="UPF0227/Esterase_YqiA"/>
</dbReference>
<dbReference type="InterPro" id="IPR023214">
    <property type="entry name" value="HAD_sf"/>
</dbReference>
<sequence length="328" mass="37947">MEKKSYPSLMSGKKIIYVHGFLSAGSTHTAVLLREYMPNATVIAPDLPVHPLEAMELLKELVKKEQPDIIIGTSMGGMYAEMLYGYDRILVNPAFQMGDTMSKNNMIGKQTFANKRQDGVQEIIVTKSLVKEYRDMTQQCFGHVDEKEQSRVYGLFGDNDPMVHTFELFENYYPQAIHFHGEHQLLEKVVYHYLIPIIRQIDDKQEGRERKTIFIDYTTLSDDYGKPKSSLHKAYEYLQEYYNIFFTVPAPTNNISFIDKQRAWIEDVFSAPAWNRVVFTNHIPLLYGDYLITTSKTDNFLGTTIAFGSDDFKTWEDIILFFERMGGQ</sequence>
<evidence type="ECO:0000313" key="2">
    <source>
        <dbReference type="Proteomes" id="UP000029614"/>
    </source>
</evidence>
<dbReference type="AlphaFoldDB" id="A0A096C9V3"/>
<dbReference type="InterPro" id="IPR029058">
    <property type="entry name" value="AB_hydrolase_fold"/>
</dbReference>
<organism evidence="1 2">
    <name type="scientific">Prevotella amnii DNF00058</name>
    <dbReference type="NCBI Taxonomy" id="1401066"/>
    <lineage>
        <taxon>Bacteria</taxon>
        <taxon>Pseudomonadati</taxon>
        <taxon>Bacteroidota</taxon>
        <taxon>Bacteroidia</taxon>
        <taxon>Bacteroidales</taxon>
        <taxon>Prevotellaceae</taxon>
        <taxon>Prevotella</taxon>
    </lineage>
</organism>
<dbReference type="PANTHER" id="PTHR35602">
    <property type="entry name" value="ESTERASE YQIA-RELATED"/>
    <property type="match status" value="1"/>
</dbReference>
<name>A0A096C9V3_9BACT</name>
<dbReference type="Pfam" id="PF05728">
    <property type="entry name" value="UPF0227"/>
    <property type="match status" value="1"/>
</dbReference>
<evidence type="ECO:0000313" key="1">
    <source>
        <dbReference type="EMBL" id="KGF51697.1"/>
    </source>
</evidence>
<proteinExistence type="predicted"/>
<dbReference type="SUPFAM" id="SSF53474">
    <property type="entry name" value="alpha/beta-Hydrolases"/>
    <property type="match status" value="1"/>
</dbReference>
<accession>A0A096C9V3</accession>
<protein>
    <submittedName>
        <fullName evidence="1">Esterase</fullName>
    </submittedName>
</protein>
<keyword evidence="2" id="KW-1185">Reference proteome</keyword>
<comment type="caution">
    <text evidence="1">The sequence shown here is derived from an EMBL/GenBank/DDBJ whole genome shotgun (WGS) entry which is preliminary data.</text>
</comment>
<gene>
    <name evidence="1" type="ORF">HMPREF9302_06470</name>
</gene>
<dbReference type="Gene3D" id="3.40.50.1000">
    <property type="entry name" value="HAD superfamily/HAD-like"/>
    <property type="match status" value="1"/>
</dbReference>
<dbReference type="EMBL" id="JRNU01000026">
    <property type="protein sequence ID" value="KGF51697.1"/>
    <property type="molecule type" value="Genomic_DNA"/>
</dbReference>
<dbReference type="Proteomes" id="UP000029614">
    <property type="component" value="Unassembled WGS sequence"/>
</dbReference>